<organism evidence="5 6">
    <name type="scientific">Lihuaxuella thermophila</name>
    <dbReference type="NCBI Taxonomy" id="1173111"/>
    <lineage>
        <taxon>Bacteria</taxon>
        <taxon>Bacillati</taxon>
        <taxon>Bacillota</taxon>
        <taxon>Bacilli</taxon>
        <taxon>Bacillales</taxon>
        <taxon>Thermoactinomycetaceae</taxon>
        <taxon>Lihuaxuella</taxon>
    </lineage>
</organism>
<keyword evidence="3 4" id="KW-0732">Signal</keyword>
<sequence>MKRIGMLVLSFMVLAMVGLAGCSQADPANNGKVELTYWTLFDGGDGDYMNQLIQQFNKTHPHIQVKNVKISWDDYYTKLMTAVSAGKGPDVAVSHTSKLPELVNQGLAVPLDELAGKANVNWASFNQNILKSIVYDGRHYAVPIDTHPLILYYNKKYLKEAGLLDGQGKPILEPTPEGFVKFFATLKEKLPSDVAPLAQPTGGQDIYRLWWALYSQLGGNDVVADDLKTASVDKEKALKALSFIKDLFTNKFVKLNDPDFYKTFQNQKAAVMITGVWATGMWEKTKGLDFGAAPLPAIFGKEATWGDSHTLILPVSQNADEEKQVAALTFANWVADNGHIWAQAGHIPSKPAILEKPEFKKLPYRSDYVSVASHVVFSKHSDNNWSIRDQAMIKNFDACLQNKLTPEQAIENMEKTVNDLLQK</sequence>
<dbReference type="GO" id="GO:1901982">
    <property type="term" value="F:maltose binding"/>
    <property type="evidence" value="ECO:0007669"/>
    <property type="project" value="TreeGrafter"/>
</dbReference>
<dbReference type="AlphaFoldDB" id="A0A1H8AIS6"/>
<dbReference type="PANTHER" id="PTHR30061:SF50">
    <property type="entry name" value="MALTOSE_MALTODEXTRIN-BINDING PERIPLASMIC PROTEIN"/>
    <property type="match status" value="1"/>
</dbReference>
<keyword evidence="2" id="KW-0813">Transport</keyword>
<evidence type="ECO:0000256" key="3">
    <source>
        <dbReference type="ARBA" id="ARBA00022729"/>
    </source>
</evidence>
<feature type="signal peptide" evidence="4">
    <location>
        <begin position="1"/>
        <end position="25"/>
    </location>
</feature>
<evidence type="ECO:0000313" key="5">
    <source>
        <dbReference type="EMBL" id="SEM70675.1"/>
    </source>
</evidence>
<dbReference type="STRING" id="1173111.SAMN05444955_101181"/>
<dbReference type="InterPro" id="IPR006059">
    <property type="entry name" value="SBP"/>
</dbReference>
<dbReference type="GO" id="GO:0055052">
    <property type="term" value="C:ATP-binding cassette (ABC) transporter complex, substrate-binding subunit-containing"/>
    <property type="evidence" value="ECO:0007669"/>
    <property type="project" value="TreeGrafter"/>
</dbReference>
<keyword evidence="5" id="KW-0762">Sugar transport</keyword>
<keyword evidence="6" id="KW-1185">Reference proteome</keyword>
<evidence type="ECO:0000313" key="6">
    <source>
        <dbReference type="Proteomes" id="UP000199695"/>
    </source>
</evidence>
<dbReference type="Proteomes" id="UP000199695">
    <property type="component" value="Unassembled WGS sequence"/>
</dbReference>
<evidence type="ECO:0000256" key="2">
    <source>
        <dbReference type="ARBA" id="ARBA00022448"/>
    </source>
</evidence>
<dbReference type="CDD" id="cd14748">
    <property type="entry name" value="PBP2_UgpB"/>
    <property type="match status" value="1"/>
</dbReference>
<dbReference type="Gene3D" id="3.40.190.10">
    <property type="entry name" value="Periplasmic binding protein-like II"/>
    <property type="match status" value="1"/>
</dbReference>
<dbReference type="PROSITE" id="PS51257">
    <property type="entry name" value="PROKAR_LIPOPROTEIN"/>
    <property type="match status" value="1"/>
</dbReference>
<feature type="chain" id="PRO_5011531153" evidence="4">
    <location>
        <begin position="26"/>
        <end position="423"/>
    </location>
</feature>
<accession>A0A1H8AIS6</accession>
<gene>
    <name evidence="5" type="ORF">SAMN05444955_101181</name>
</gene>
<dbReference type="PANTHER" id="PTHR30061">
    <property type="entry name" value="MALTOSE-BINDING PERIPLASMIC PROTEIN"/>
    <property type="match status" value="1"/>
</dbReference>
<evidence type="ECO:0000256" key="1">
    <source>
        <dbReference type="ARBA" id="ARBA00008520"/>
    </source>
</evidence>
<dbReference type="SUPFAM" id="SSF53850">
    <property type="entry name" value="Periplasmic binding protein-like II"/>
    <property type="match status" value="1"/>
</dbReference>
<reference evidence="5 6" key="1">
    <citation type="submission" date="2016-10" db="EMBL/GenBank/DDBJ databases">
        <authorList>
            <person name="de Groot N.N."/>
        </authorList>
    </citation>
    <scope>NUCLEOTIDE SEQUENCE [LARGE SCALE GENOMIC DNA]</scope>
    <source>
        <strain evidence="5 6">DSM 46701</strain>
    </source>
</reference>
<dbReference type="GO" id="GO:0015768">
    <property type="term" value="P:maltose transport"/>
    <property type="evidence" value="ECO:0007669"/>
    <property type="project" value="TreeGrafter"/>
</dbReference>
<dbReference type="RefSeq" id="WP_244527390.1">
    <property type="nucleotide sequence ID" value="NZ_FOCQ01000001.1"/>
</dbReference>
<comment type="similarity">
    <text evidence="1">Belongs to the bacterial solute-binding protein 1 family.</text>
</comment>
<dbReference type="EMBL" id="FOCQ01000001">
    <property type="protein sequence ID" value="SEM70675.1"/>
    <property type="molecule type" value="Genomic_DNA"/>
</dbReference>
<dbReference type="GO" id="GO:0042956">
    <property type="term" value="P:maltodextrin transmembrane transport"/>
    <property type="evidence" value="ECO:0007669"/>
    <property type="project" value="TreeGrafter"/>
</dbReference>
<name>A0A1H8AIS6_9BACL</name>
<proteinExistence type="inferred from homology"/>
<protein>
    <submittedName>
        <fullName evidence="5">Multiple sugar transport system substrate-binding protein</fullName>
    </submittedName>
</protein>
<dbReference type="Pfam" id="PF01547">
    <property type="entry name" value="SBP_bac_1"/>
    <property type="match status" value="1"/>
</dbReference>
<evidence type="ECO:0000256" key="4">
    <source>
        <dbReference type="SAM" id="SignalP"/>
    </source>
</evidence>